<dbReference type="InterPro" id="IPR005243">
    <property type="entry name" value="THIRX-like_proc"/>
</dbReference>
<feature type="domain" description="Thioredoxin-like fold" evidence="4">
    <location>
        <begin position="1"/>
        <end position="76"/>
    </location>
</feature>
<name>A0A1H5TQI3_9CLOT</name>
<dbReference type="PIRSF" id="PIRSF037031">
    <property type="entry name" value="Redox_disulphide_2"/>
    <property type="match status" value="1"/>
</dbReference>
<dbReference type="OrthoDB" id="9800630at2"/>
<feature type="active site" description="Nucleophile" evidence="1">
    <location>
        <position position="10"/>
    </location>
</feature>
<dbReference type="InterPro" id="IPR012336">
    <property type="entry name" value="Thioredoxin-like_fold"/>
</dbReference>
<keyword evidence="2" id="KW-1015">Disulfide bond</keyword>
<dbReference type="Gene3D" id="3.40.30.10">
    <property type="entry name" value="Glutaredoxin"/>
    <property type="match status" value="1"/>
</dbReference>
<dbReference type="Pfam" id="PF13192">
    <property type="entry name" value="Thioredoxin_3"/>
    <property type="match status" value="1"/>
</dbReference>
<accession>A0A1H5TQI3</accession>
<evidence type="ECO:0000256" key="1">
    <source>
        <dbReference type="PIRSR" id="PIRSR037031-50"/>
    </source>
</evidence>
<evidence type="ECO:0000259" key="4">
    <source>
        <dbReference type="Pfam" id="PF13192"/>
    </source>
</evidence>
<feature type="disulfide bond" description="Redox-active" evidence="2">
    <location>
        <begin position="10"/>
        <end position="13"/>
    </location>
</feature>
<dbReference type="SUPFAM" id="SSF52833">
    <property type="entry name" value="Thioredoxin-like"/>
    <property type="match status" value="1"/>
</dbReference>
<gene>
    <name evidence="5" type="ORF">SAMN05660865_00675</name>
</gene>
<dbReference type="PANTHER" id="PTHR36450:SF1">
    <property type="entry name" value="THIOREDOXIN"/>
    <property type="match status" value="1"/>
</dbReference>
<evidence type="ECO:0000313" key="5">
    <source>
        <dbReference type="EMBL" id="SEF64257.1"/>
    </source>
</evidence>
<dbReference type="Proteomes" id="UP000242850">
    <property type="component" value="Unassembled WGS sequence"/>
</dbReference>
<protein>
    <submittedName>
        <fullName evidence="5">Small redox-active disulfide protein 2</fullName>
    </submittedName>
</protein>
<evidence type="ECO:0000256" key="3">
    <source>
        <dbReference type="SAM" id="Coils"/>
    </source>
</evidence>
<evidence type="ECO:0000256" key="2">
    <source>
        <dbReference type="PIRSR" id="PIRSR037031-51"/>
    </source>
</evidence>
<reference evidence="6" key="1">
    <citation type="submission" date="2016-10" db="EMBL/GenBank/DDBJ databases">
        <authorList>
            <person name="Varghese N."/>
            <person name="Submissions S."/>
        </authorList>
    </citation>
    <scope>NUCLEOTIDE SEQUENCE [LARGE SCALE GENOMIC DNA]</scope>
    <source>
        <strain evidence="6">DSM 5463</strain>
    </source>
</reference>
<keyword evidence="2" id="KW-0676">Redox-active center</keyword>
<sequence length="77" mass="8668">MVIKILGSGCANCRKLEENTKKALEELQIQAEVVKVEDFKEIMKYGVMRTPALVVDEKVKSYGKVLTVEEVKKILQG</sequence>
<proteinExistence type="predicted"/>
<keyword evidence="3" id="KW-0175">Coiled coil</keyword>
<dbReference type="PANTHER" id="PTHR36450">
    <property type="entry name" value="THIOREDOXIN"/>
    <property type="match status" value="1"/>
</dbReference>
<dbReference type="InterPro" id="IPR036249">
    <property type="entry name" value="Thioredoxin-like_sf"/>
</dbReference>
<dbReference type="EMBL" id="FNUK01000006">
    <property type="protein sequence ID" value="SEF64257.1"/>
    <property type="molecule type" value="Genomic_DNA"/>
</dbReference>
<evidence type="ECO:0000313" key="6">
    <source>
        <dbReference type="Proteomes" id="UP000242850"/>
    </source>
</evidence>
<keyword evidence="6" id="KW-1185">Reference proteome</keyword>
<dbReference type="AlphaFoldDB" id="A0A1H5TQI3"/>
<feature type="coiled-coil region" evidence="3">
    <location>
        <begin position="10"/>
        <end position="37"/>
    </location>
</feature>
<organism evidence="5 6">
    <name type="scientific">Caloramator fervidus</name>
    <dbReference type="NCBI Taxonomy" id="29344"/>
    <lineage>
        <taxon>Bacteria</taxon>
        <taxon>Bacillati</taxon>
        <taxon>Bacillota</taxon>
        <taxon>Clostridia</taxon>
        <taxon>Eubacteriales</taxon>
        <taxon>Clostridiaceae</taxon>
        <taxon>Caloramator</taxon>
    </lineage>
</organism>
<feature type="active site" description="Nucleophile" evidence="1">
    <location>
        <position position="13"/>
    </location>
</feature>
<dbReference type="RefSeq" id="WP_103895680.1">
    <property type="nucleotide sequence ID" value="NZ_FNUK01000006.1"/>
</dbReference>
<dbReference type="NCBIfam" id="TIGR00412">
    <property type="entry name" value="redox_disulf_2"/>
    <property type="match status" value="1"/>
</dbReference>